<dbReference type="GO" id="GO:0016020">
    <property type="term" value="C:membrane"/>
    <property type="evidence" value="ECO:0007669"/>
    <property type="project" value="InterPro"/>
</dbReference>
<dbReference type="Gene3D" id="1.20.120.1760">
    <property type="match status" value="1"/>
</dbReference>
<dbReference type="Pfam" id="PF01066">
    <property type="entry name" value="CDP-OH_P_transf"/>
    <property type="match status" value="1"/>
</dbReference>
<organism evidence="4 5">
    <name type="scientific">Aeromicrobium marinum DSM 15272</name>
    <dbReference type="NCBI Taxonomy" id="585531"/>
    <lineage>
        <taxon>Bacteria</taxon>
        <taxon>Bacillati</taxon>
        <taxon>Actinomycetota</taxon>
        <taxon>Actinomycetes</taxon>
        <taxon>Propionibacteriales</taxon>
        <taxon>Nocardioidaceae</taxon>
        <taxon>Aeromicrobium</taxon>
    </lineage>
</organism>
<evidence type="ECO:0000256" key="3">
    <source>
        <dbReference type="SAM" id="Phobius"/>
    </source>
</evidence>
<keyword evidence="5" id="KW-1185">Reference proteome</keyword>
<keyword evidence="3" id="KW-0472">Membrane</keyword>
<keyword evidence="3" id="KW-0812">Transmembrane</keyword>
<evidence type="ECO:0000256" key="1">
    <source>
        <dbReference type="ARBA" id="ARBA00022679"/>
    </source>
</evidence>
<feature type="transmembrane region" description="Helical" evidence="3">
    <location>
        <begin position="109"/>
        <end position="128"/>
    </location>
</feature>
<dbReference type="GO" id="GO:0008654">
    <property type="term" value="P:phospholipid biosynthetic process"/>
    <property type="evidence" value="ECO:0007669"/>
    <property type="project" value="InterPro"/>
</dbReference>
<dbReference type="GO" id="GO:0016780">
    <property type="term" value="F:phosphotransferase activity, for other substituted phosphate groups"/>
    <property type="evidence" value="ECO:0007669"/>
    <property type="project" value="InterPro"/>
</dbReference>
<protein>
    <submittedName>
        <fullName evidence="4">CDP-alcohol phosphatidyltransferase</fullName>
    </submittedName>
</protein>
<reference evidence="4" key="1">
    <citation type="submission" date="2010-08" db="EMBL/GenBank/DDBJ databases">
        <authorList>
            <person name="Muzny D."/>
            <person name="Qin X."/>
            <person name="Buhay C."/>
            <person name="Dugan-Rocha S."/>
            <person name="Ding Y."/>
            <person name="Chen G."/>
            <person name="Hawes A."/>
            <person name="Holder M."/>
            <person name="Jhangiani S."/>
            <person name="Johnson A."/>
            <person name="Khan Z."/>
            <person name="Li Z."/>
            <person name="Liu W."/>
            <person name="Liu X."/>
            <person name="Perez L."/>
            <person name="Shen H."/>
            <person name="Wang Q."/>
            <person name="Watt J."/>
            <person name="Xi L."/>
            <person name="Xin Y."/>
            <person name="Zhou J."/>
            <person name="Deng J."/>
            <person name="Jiang H."/>
            <person name="Liu Y."/>
            <person name="Qu J."/>
            <person name="Song X.-Z."/>
            <person name="Zhang L."/>
            <person name="Villasana D."/>
            <person name="Johnson A."/>
            <person name="Liu J."/>
            <person name="Liyanage D."/>
            <person name="Lorensuhewa L."/>
            <person name="Robinson T."/>
            <person name="Song A."/>
            <person name="Song B.-B."/>
            <person name="Dinh H."/>
            <person name="Thornton R."/>
            <person name="Coyle M."/>
            <person name="Francisco L."/>
            <person name="Jackson L."/>
            <person name="Javaid M."/>
            <person name="Korchina V."/>
            <person name="Kovar C."/>
            <person name="Mata R."/>
            <person name="Mathew T."/>
            <person name="Ngo R."/>
            <person name="Nguyen L."/>
            <person name="Nguyen N."/>
            <person name="Okwuonu G."/>
            <person name="Ongeri F."/>
            <person name="Pham C."/>
            <person name="Simmons D."/>
            <person name="Wilczek-Boney K."/>
            <person name="Hale W."/>
            <person name="Jakkamsetti A."/>
            <person name="Pham P."/>
            <person name="Ruth R."/>
            <person name="San Lucas F."/>
            <person name="Warren J."/>
            <person name="Zhang J."/>
            <person name="Zhao Z."/>
            <person name="Zhou C."/>
            <person name="Zhu D."/>
            <person name="Lee S."/>
            <person name="Bess C."/>
            <person name="Blankenburg K."/>
            <person name="Forbes L."/>
            <person name="Fu Q."/>
            <person name="Gubbala S."/>
            <person name="Hirani K."/>
            <person name="Jayaseelan J.C."/>
            <person name="Lara F."/>
            <person name="Munidasa M."/>
            <person name="Palculict T."/>
            <person name="Patil S."/>
            <person name="Pu L.-L."/>
            <person name="Saada N."/>
            <person name="Tang L."/>
            <person name="Weissenberger G."/>
            <person name="Zhu Y."/>
            <person name="Hemphill L."/>
            <person name="Shang Y."/>
            <person name="Youmans B."/>
            <person name="Ayvaz T."/>
            <person name="Ross M."/>
            <person name="Santibanez J."/>
            <person name="Aqrawi P."/>
            <person name="Gross S."/>
            <person name="Joshi V."/>
            <person name="Fowler G."/>
            <person name="Nazareth L."/>
            <person name="Reid J."/>
            <person name="Worley K."/>
            <person name="Petrosino J."/>
            <person name="Highlander S."/>
            <person name="Gibbs R."/>
        </authorList>
    </citation>
    <scope>NUCLEOTIDE SEQUENCE [LARGE SCALE GENOMIC DNA]</scope>
    <source>
        <strain evidence="4">DSM 15272</strain>
    </source>
</reference>
<dbReference type="eggNOG" id="COG0558">
    <property type="taxonomic scope" value="Bacteria"/>
</dbReference>
<evidence type="ECO:0000256" key="2">
    <source>
        <dbReference type="RuleBase" id="RU003750"/>
    </source>
</evidence>
<evidence type="ECO:0000313" key="4">
    <source>
        <dbReference type="EMBL" id="EFQ82227.1"/>
    </source>
</evidence>
<gene>
    <name evidence="4" type="ORF">HMPREF0063_12592</name>
</gene>
<keyword evidence="1 2" id="KW-0808">Transferase</keyword>
<sequence>MLDTAARRLTTPLLAPAAARLAAAGVPATALTAAGWLAGLGACAAIVVEAWPLALVLWWTNRVLDGLDGAVARRRGATDLGGFLDVVADFSIYAGIVLAVAIAVPDARLAAVAVLTAYYVSAVAFLALSSILERRRAAEHTDERSLRFSGGIAEGTETVLLYSVLLLVPAWAEALLWIFTAAVAVTALQRVADAVRLLRPRP</sequence>
<dbReference type="PROSITE" id="PS00379">
    <property type="entry name" value="CDP_ALCOHOL_P_TRANSF"/>
    <property type="match status" value="1"/>
</dbReference>
<evidence type="ECO:0000313" key="5">
    <source>
        <dbReference type="Proteomes" id="UP000003111"/>
    </source>
</evidence>
<dbReference type="HOGENOM" id="CLU_080384_2_0_11"/>
<dbReference type="InterPro" id="IPR048254">
    <property type="entry name" value="CDP_ALCOHOL_P_TRANSF_CS"/>
</dbReference>
<comment type="caution">
    <text evidence="4">The sequence shown here is derived from an EMBL/GenBank/DDBJ whole genome shotgun (WGS) entry which is preliminary data.</text>
</comment>
<accession>E2SEY3</accession>
<dbReference type="RefSeq" id="WP_007079590.1">
    <property type="nucleotide sequence ID" value="NZ_CM001024.1"/>
</dbReference>
<name>E2SEY3_9ACTN</name>
<feature type="transmembrane region" description="Helical" evidence="3">
    <location>
        <begin position="34"/>
        <end position="59"/>
    </location>
</feature>
<feature type="transmembrane region" description="Helical" evidence="3">
    <location>
        <begin position="80"/>
        <end position="103"/>
    </location>
</feature>
<keyword evidence="3" id="KW-1133">Transmembrane helix</keyword>
<dbReference type="STRING" id="585531.HMPREF0063_12592"/>
<dbReference type="EMBL" id="ACLF03000010">
    <property type="protein sequence ID" value="EFQ82227.1"/>
    <property type="molecule type" value="Genomic_DNA"/>
</dbReference>
<proteinExistence type="inferred from homology"/>
<dbReference type="AlphaFoldDB" id="E2SEY3"/>
<dbReference type="InterPro" id="IPR043130">
    <property type="entry name" value="CDP-OH_PTrfase_TM_dom"/>
</dbReference>
<dbReference type="Proteomes" id="UP000003111">
    <property type="component" value="Unassembled WGS sequence"/>
</dbReference>
<dbReference type="InterPro" id="IPR000462">
    <property type="entry name" value="CDP-OH_P_trans"/>
</dbReference>
<comment type="similarity">
    <text evidence="2">Belongs to the CDP-alcohol phosphatidyltransferase class-I family.</text>
</comment>
<dbReference type="OrthoDB" id="9790577at2"/>